<dbReference type="InterPro" id="IPR042229">
    <property type="entry name" value="Listeria/Bacterioides_rpt_sf"/>
</dbReference>
<dbReference type="Proteomes" id="UP000824176">
    <property type="component" value="Unassembled WGS sequence"/>
</dbReference>
<comment type="caution">
    <text evidence="4">The sequence shown here is derived from an EMBL/GenBank/DDBJ whole genome shotgun (WGS) entry which is preliminary data.</text>
</comment>
<feature type="signal peptide" evidence="3">
    <location>
        <begin position="1"/>
        <end position="19"/>
    </location>
</feature>
<dbReference type="AlphaFoldDB" id="A0A9D2GWD0"/>
<dbReference type="Gene3D" id="2.60.40.4270">
    <property type="entry name" value="Listeria-Bacteroides repeat domain"/>
    <property type="match status" value="1"/>
</dbReference>
<keyword evidence="3" id="KW-0732">Signal</keyword>
<dbReference type="NCBIfam" id="TIGR02543">
    <property type="entry name" value="List_Bact_rpt"/>
    <property type="match status" value="1"/>
</dbReference>
<evidence type="ECO:0000256" key="3">
    <source>
        <dbReference type="SAM" id="SignalP"/>
    </source>
</evidence>
<comment type="subcellular location">
    <subcellularLocation>
        <location evidence="1">Cell envelope</location>
    </subcellularLocation>
</comment>
<dbReference type="EMBL" id="DXAQ01000165">
    <property type="protein sequence ID" value="HIZ90466.1"/>
    <property type="molecule type" value="Genomic_DNA"/>
</dbReference>
<reference evidence="4" key="2">
    <citation type="submission" date="2021-04" db="EMBL/GenBank/DDBJ databases">
        <authorList>
            <person name="Gilroy R."/>
        </authorList>
    </citation>
    <scope>NUCLEOTIDE SEQUENCE</scope>
    <source>
        <strain evidence="4">ChiW4-1371</strain>
    </source>
</reference>
<evidence type="ECO:0000313" key="5">
    <source>
        <dbReference type="Proteomes" id="UP000824176"/>
    </source>
</evidence>
<organism evidence="4 5">
    <name type="scientific">Candidatus Mucispirillum faecigallinarum</name>
    <dbReference type="NCBI Taxonomy" id="2838699"/>
    <lineage>
        <taxon>Bacteria</taxon>
        <taxon>Pseudomonadati</taxon>
        <taxon>Deferribacterota</taxon>
        <taxon>Deferribacteres</taxon>
        <taxon>Deferribacterales</taxon>
        <taxon>Mucispirillaceae</taxon>
        <taxon>Mucispirillum</taxon>
    </lineage>
</organism>
<dbReference type="GO" id="GO:0030313">
    <property type="term" value="C:cell envelope"/>
    <property type="evidence" value="ECO:0007669"/>
    <property type="project" value="UniProtKB-SubCell"/>
</dbReference>
<evidence type="ECO:0000256" key="2">
    <source>
        <dbReference type="SAM" id="MobiDB-lite"/>
    </source>
</evidence>
<dbReference type="Pfam" id="PF09479">
    <property type="entry name" value="Flg_new"/>
    <property type="match status" value="1"/>
</dbReference>
<feature type="region of interest" description="Disordered" evidence="2">
    <location>
        <begin position="131"/>
        <end position="201"/>
    </location>
</feature>
<reference evidence="4" key="1">
    <citation type="journal article" date="2021" name="PeerJ">
        <title>Extensive microbial diversity within the chicken gut microbiome revealed by metagenomics and culture.</title>
        <authorList>
            <person name="Gilroy R."/>
            <person name="Ravi A."/>
            <person name="Getino M."/>
            <person name="Pursley I."/>
            <person name="Horton D.L."/>
            <person name="Alikhan N.F."/>
            <person name="Baker D."/>
            <person name="Gharbi K."/>
            <person name="Hall N."/>
            <person name="Watson M."/>
            <person name="Adriaenssens E.M."/>
            <person name="Foster-Nyarko E."/>
            <person name="Jarju S."/>
            <person name="Secka A."/>
            <person name="Antonio M."/>
            <person name="Oren A."/>
            <person name="Chaudhuri R.R."/>
            <person name="La Ragione R."/>
            <person name="Hildebrand F."/>
            <person name="Pallen M.J."/>
        </authorList>
    </citation>
    <scope>NUCLEOTIDE SEQUENCE</scope>
    <source>
        <strain evidence="4">ChiW4-1371</strain>
    </source>
</reference>
<accession>A0A9D2GWD0</accession>
<sequence>MVKKIILAVLSIFTVIVFSGCSNTDELSSILNSVKDNLTNSNGNNSADNSSSIPQSKITVWFDTQQSTITNWSISIDNGSVIPKPENPVLENYTFLGWYDNNVNGNLWDFNTPCTKNITLYAVWEKVNTDSGNTGNGNTDNGDTDNGSTDNGSTDNGNTGDLGDNSGNENNGSDNNGDIDNGGENNSEENAGNDNSDNSDIVTQPQVYTINYNNNNFGESIEPVSLMSNTTLYESHLPTLYAAGYIF</sequence>
<feature type="compositionally biased region" description="Low complexity" evidence="2">
    <location>
        <begin position="131"/>
        <end position="200"/>
    </location>
</feature>
<name>A0A9D2GWD0_9BACT</name>
<feature type="chain" id="PRO_5038438369" evidence="3">
    <location>
        <begin position="20"/>
        <end position="247"/>
    </location>
</feature>
<dbReference type="InterPro" id="IPR013378">
    <property type="entry name" value="InlB-like_B-rpt"/>
</dbReference>
<dbReference type="PROSITE" id="PS51257">
    <property type="entry name" value="PROKAR_LIPOPROTEIN"/>
    <property type="match status" value="1"/>
</dbReference>
<gene>
    <name evidence="4" type="ORF">H9804_11020</name>
</gene>
<protein>
    <submittedName>
        <fullName evidence="4">InlB B-repeat-containing protein</fullName>
    </submittedName>
</protein>
<evidence type="ECO:0000313" key="4">
    <source>
        <dbReference type="EMBL" id="HIZ90466.1"/>
    </source>
</evidence>
<proteinExistence type="predicted"/>
<evidence type="ECO:0000256" key="1">
    <source>
        <dbReference type="ARBA" id="ARBA00004196"/>
    </source>
</evidence>